<reference evidence="2 3" key="1">
    <citation type="submission" date="2018-04" db="EMBL/GenBank/DDBJ databases">
        <title>Genomic Encyclopedia of Type Strains, Phase III (KMG-III): the genomes of soil and plant-associated and newly described type strains.</title>
        <authorList>
            <person name="Whitman W."/>
        </authorList>
    </citation>
    <scope>NUCLEOTIDE SEQUENCE [LARGE SCALE GENOMIC DNA]</scope>
    <source>
        <strain evidence="2 3">MA101b</strain>
    </source>
</reference>
<evidence type="ECO:0000313" key="2">
    <source>
        <dbReference type="EMBL" id="PTQ58197.1"/>
    </source>
</evidence>
<evidence type="ECO:0000256" key="1">
    <source>
        <dbReference type="SAM" id="MobiDB-lite"/>
    </source>
</evidence>
<dbReference type="Proteomes" id="UP000244189">
    <property type="component" value="Unassembled WGS sequence"/>
</dbReference>
<evidence type="ECO:0000313" key="3">
    <source>
        <dbReference type="Proteomes" id="UP000244189"/>
    </source>
</evidence>
<accession>A0A2T5GFV8</accession>
<name>A0A2T5GFV8_9SPHN</name>
<dbReference type="EMBL" id="QAOG01000010">
    <property type="protein sequence ID" value="PTQ58197.1"/>
    <property type="molecule type" value="Genomic_DNA"/>
</dbReference>
<proteinExistence type="predicted"/>
<feature type="compositionally biased region" description="Basic and acidic residues" evidence="1">
    <location>
        <begin position="1"/>
        <end position="10"/>
    </location>
</feature>
<keyword evidence="3" id="KW-1185">Reference proteome</keyword>
<dbReference type="RefSeq" id="WP_260171586.1">
    <property type="nucleotide sequence ID" value="NZ_QAOG01000010.1"/>
</dbReference>
<comment type="caution">
    <text evidence="2">The sequence shown here is derived from an EMBL/GenBank/DDBJ whole genome shotgun (WGS) entry which is preliminary data.</text>
</comment>
<sequence>MSDIDKKKPTTQESAEILELEESVRAKDKAKVDNVKEDDRS</sequence>
<feature type="region of interest" description="Disordered" evidence="1">
    <location>
        <begin position="1"/>
        <end position="21"/>
    </location>
</feature>
<organism evidence="2 3">
    <name type="scientific">Sphingomonas aurantiaca</name>
    <dbReference type="NCBI Taxonomy" id="185949"/>
    <lineage>
        <taxon>Bacteria</taxon>
        <taxon>Pseudomonadati</taxon>
        <taxon>Pseudomonadota</taxon>
        <taxon>Alphaproteobacteria</taxon>
        <taxon>Sphingomonadales</taxon>
        <taxon>Sphingomonadaceae</taxon>
        <taxon>Sphingomonas</taxon>
    </lineage>
</organism>
<protein>
    <submittedName>
        <fullName evidence="2">Uncharacterized protein</fullName>
    </submittedName>
</protein>
<gene>
    <name evidence="2" type="ORF">C8J26_3967</name>
</gene>
<dbReference type="AlphaFoldDB" id="A0A2T5GFV8"/>